<gene>
    <name evidence="1" type="ORF">BSAL_00210</name>
</gene>
<dbReference type="VEuPathDB" id="TriTrypDB:BSAL_00210"/>
<accession>A0A0S4JU46</accession>
<name>A0A0S4JU46_BODSA</name>
<protein>
    <submittedName>
        <fullName evidence="1">Uncharacterized protein</fullName>
    </submittedName>
</protein>
<dbReference type="AlphaFoldDB" id="A0A0S4JU46"/>
<dbReference type="Proteomes" id="UP000051952">
    <property type="component" value="Unassembled WGS sequence"/>
</dbReference>
<reference evidence="2" key="1">
    <citation type="submission" date="2015-09" db="EMBL/GenBank/DDBJ databases">
        <authorList>
            <consortium name="Pathogen Informatics"/>
        </authorList>
    </citation>
    <scope>NUCLEOTIDE SEQUENCE [LARGE SCALE GENOMIC DNA]</scope>
    <source>
        <strain evidence="2">Lake Konstanz</strain>
    </source>
</reference>
<evidence type="ECO:0000313" key="2">
    <source>
        <dbReference type="Proteomes" id="UP000051952"/>
    </source>
</evidence>
<sequence>MLRAEEEEWLYLAPSAFIYRSSVNITSACTYACAGGTSVPNSSFHVVDLNSMAIGLGDSSFLEVSFVNSIVNMSMSSDLYVFGFTASAESNAVASLHPSFVVGVTFANSIVNMSMGSNLYVFGFAASAESNAVSSLHPSFVVGVTFANSTIDMSMGSNLYVLGFTAPKESNSSVSFRVTFDNSIVIMSMGTNIRVFSCSVPVSNVSTTLDVGIQVAFSNSIIDISMGTSLNVFWCSAAVSNVSVQVTFRNCIIALASLGADLFAVSCELAGGNASIGLFSTNFTLLLNGPAVNQRNVGAVAVNGDTRRNAITVHNCTVHAVVDTNLCSIAATQVLAINGTSAQLCVLLSGVVLVATARPGDNTSTILPIIPNVLYFMAMGSSLLAIVSPPSTAIRSSLFVVSNSHVIAMHMCNIPSATTAVTLIVSLVCAVGVVGALEDSTIDISNVSVTRRFPDTRNFPASWANSNDSLLNVTTILQLSYLSSVPFSTLFLKAGRQYAALLAQIIVNSSVNNVTASVYSNCVVAYDTISAVAPLATDVLSIVILPTLLNASIIFVNTGTISTVLPYAGQAVAVVGPAAMVGSTLVVQNVARLSTLLDIVFDSLTFVGARSEFTFRNISLAASWSHNDSAPIGTRNAGIISYSGIRTLVEPTLFSISHCAFVRYDVLFSSSFVPSALDGGDSRILLDLGCNLWNTAPLPISVITGADKNTRAFRRSCVVYEPSVYNASLYCPGIVPSATARVSLTLLPQDSVSVSRSPHTQSRSPKAGEELAALHDVSEIIATT</sequence>
<evidence type="ECO:0000313" key="1">
    <source>
        <dbReference type="EMBL" id="CUG93537.1"/>
    </source>
</evidence>
<proteinExistence type="predicted"/>
<dbReference type="EMBL" id="CYKH01002160">
    <property type="protein sequence ID" value="CUG93537.1"/>
    <property type="molecule type" value="Genomic_DNA"/>
</dbReference>
<keyword evidence="2" id="KW-1185">Reference proteome</keyword>
<organism evidence="1 2">
    <name type="scientific">Bodo saltans</name>
    <name type="common">Flagellated protozoan</name>
    <dbReference type="NCBI Taxonomy" id="75058"/>
    <lineage>
        <taxon>Eukaryota</taxon>
        <taxon>Discoba</taxon>
        <taxon>Euglenozoa</taxon>
        <taxon>Kinetoplastea</taxon>
        <taxon>Metakinetoplastina</taxon>
        <taxon>Eubodonida</taxon>
        <taxon>Bodonidae</taxon>
        <taxon>Bodo</taxon>
    </lineage>
</organism>
<feature type="non-terminal residue" evidence="1">
    <location>
        <position position="784"/>
    </location>
</feature>